<dbReference type="SMART" id="SM00324">
    <property type="entry name" value="RhoGAP"/>
    <property type="match status" value="1"/>
</dbReference>
<dbReference type="PANTHER" id="PTHR15228">
    <property type="entry name" value="SPERMATHECAL PHYSIOLOGY VARIANT"/>
    <property type="match status" value="1"/>
</dbReference>
<proteinExistence type="predicted"/>
<dbReference type="InterPro" id="IPR000198">
    <property type="entry name" value="RhoGAP_dom"/>
</dbReference>
<comment type="caution">
    <text evidence="4">The sequence shown here is derived from an EMBL/GenBank/DDBJ whole genome shotgun (WGS) entry which is preliminary data.</text>
</comment>
<dbReference type="STRING" id="1314790.A0A1Y1Z1B1"/>
<evidence type="ECO:0000313" key="4">
    <source>
        <dbReference type="EMBL" id="ORY03904.1"/>
    </source>
</evidence>
<evidence type="ECO:0000256" key="1">
    <source>
        <dbReference type="ARBA" id="ARBA00022468"/>
    </source>
</evidence>
<dbReference type="Pfam" id="PF00620">
    <property type="entry name" value="RhoGAP"/>
    <property type="match status" value="1"/>
</dbReference>
<dbReference type="Proteomes" id="UP000193498">
    <property type="component" value="Unassembled WGS sequence"/>
</dbReference>
<accession>A0A1Y1Z1B1</accession>
<feature type="region of interest" description="Disordered" evidence="2">
    <location>
        <begin position="369"/>
        <end position="554"/>
    </location>
</feature>
<protein>
    <submittedName>
        <fullName evidence="4">Rho GTPase activation protein</fullName>
    </submittedName>
</protein>
<feature type="compositionally biased region" description="Low complexity" evidence="2">
    <location>
        <begin position="503"/>
        <end position="514"/>
    </location>
</feature>
<keyword evidence="5" id="KW-1185">Reference proteome</keyword>
<gene>
    <name evidence="4" type="ORF">K493DRAFT_297258</name>
</gene>
<organism evidence="4 5">
    <name type="scientific">Basidiobolus meristosporus CBS 931.73</name>
    <dbReference type="NCBI Taxonomy" id="1314790"/>
    <lineage>
        <taxon>Eukaryota</taxon>
        <taxon>Fungi</taxon>
        <taxon>Fungi incertae sedis</taxon>
        <taxon>Zoopagomycota</taxon>
        <taxon>Entomophthoromycotina</taxon>
        <taxon>Basidiobolomycetes</taxon>
        <taxon>Basidiobolales</taxon>
        <taxon>Basidiobolaceae</taxon>
        <taxon>Basidiobolus</taxon>
    </lineage>
</organism>
<feature type="compositionally biased region" description="Low complexity" evidence="2">
    <location>
        <begin position="435"/>
        <end position="444"/>
    </location>
</feature>
<dbReference type="GO" id="GO:0007165">
    <property type="term" value="P:signal transduction"/>
    <property type="evidence" value="ECO:0007669"/>
    <property type="project" value="InterPro"/>
</dbReference>
<dbReference type="EMBL" id="MCFE01000041">
    <property type="protein sequence ID" value="ORY03904.1"/>
    <property type="molecule type" value="Genomic_DNA"/>
</dbReference>
<keyword evidence="1" id="KW-0343">GTPase activation</keyword>
<feature type="region of interest" description="Disordered" evidence="2">
    <location>
        <begin position="1"/>
        <end position="79"/>
    </location>
</feature>
<evidence type="ECO:0000313" key="5">
    <source>
        <dbReference type="Proteomes" id="UP000193498"/>
    </source>
</evidence>
<dbReference type="InterPro" id="IPR051025">
    <property type="entry name" value="RhoGAP"/>
</dbReference>
<evidence type="ECO:0000256" key="2">
    <source>
        <dbReference type="SAM" id="MobiDB-lite"/>
    </source>
</evidence>
<dbReference type="AlphaFoldDB" id="A0A1Y1Z1B1"/>
<evidence type="ECO:0000259" key="3">
    <source>
        <dbReference type="PROSITE" id="PS50238"/>
    </source>
</evidence>
<feature type="compositionally biased region" description="Polar residues" evidence="2">
    <location>
        <begin position="69"/>
        <end position="79"/>
    </location>
</feature>
<reference evidence="4 5" key="1">
    <citation type="submission" date="2016-07" db="EMBL/GenBank/DDBJ databases">
        <title>Pervasive Adenine N6-methylation of Active Genes in Fungi.</title>
        <authorList>
            <consortium name="DOE Joint Genome Institute"/>
            <person name="Mondo S.J."/>
            <person name="Dannebaum R.O."/>
            <person name="Kuo R.C."/>
            <person name="Labutti K."/>
            <person name="Haridas S."/>
            <person name="Kuo A."/>
            <person name="Salamov A."/>
            <person name="Ahrendt S.R."/>
            <person name="Lipzen A."/>
            <person name="Sullivan W."/>
            <person name="Andreopoulos W.B."/>
            <person name="Clum A."/>
            <person name="Lindquist E."/>
            <person name="Daum C."/>
            <person name="Ramamoorthy G.K."/>
            <person name="Gryganskyi A."/>
            <person name="Culley D."/>
            <person name="Magnuson J.K."/>
            <person name="James T.Y."/>
            <person name="O'Malley M.A."/>
            <person name="Stajich J.E."/>
            <person name="Spatafora J.W."/>
            <person name="Visel A."/>
            <person name="Grigoriev I.V."/>
        </authorList>
    </citation>
    <scope>NUCLEOTIDE SEQUENCE [LARGE SCALE GENOMIC DNA]</scope>
    <source>
        <strain evidence="4 5">CBS 931.73</strain>
    </source>
</reference>
<dbReference type="PROSITE" id="PS50238">
    <property type="entry name" value="RHOGAP"/>
    <property type="match status" value="1"/>
</dbReference>
<dbReference type="CDD" id="cd00159">
    <property type="entry name" value="RhoGAP"/>
    <property type="match status" value="1"/>
</dbReference>
<dbReference type="SUPFAM" id="SSF48350">
    <property type="entry name" value="GTPase activation domain, GAP"/>
    <property type="match status" value="1"/>
</dbReference>
<dbReference type="InterPro" id="IPR008936">
    <property type="entry name" value="Rho_GTPase_activation_prot"/>
</dbReference>
<sequence length="554" mass="60411">MSKQTRLPLDLPPRPRSSSSTRSSPIVSSISSSERLTSSPREVATTTFFDVEDSNDSPDLSDHSLDSLNTQKDTTGSSALNRIQSIARGQRSKIADMNLGQKTSAMANVARTKGAEWTRIGRDRLGKWKARNSQDQPNEAMDKIHYEPSIFGQPLEVAVERSNISSDCPVPTVVARCIEYLDCNGLTEVGLYRVPGSASAVANLKAIFDEGNDLDLMSISESPHTVATLLKMYLRELPEPIIPQDLLREFNECLPDTTEISPEQRQQQLKEAPRKMAIIATRLPNSNYFLLHWLMSHLSRLDFYNSQNKMTVSNLGLIFCPTLLISSALFTTLVVNVGTIFPLPRKTAAKMPQAPPVNPRRSSRQAILKIPAANRVPPPRPPRPPRSPPNQTKPSAKTMAPREGSSNASAPPKPAEVPVGDLIDFDSPIVDRPTESTADSQSSSSEEDIDSSSSSDEESDPEITDDDSVDDEQTAAAGNSEGEIKLDMLSLDAQLPGNHSEHQSPLTQSQQTQLMELDGVDATPNPPLQSPISPTKSEPLVDNPSPKATSPKID</sequence>
<feature type="compositionally biased region" description="Acidic residues" evidence="2">
    <location>
        <begin position="445"/>
        <end position="473"/>
    </location>
</feature>
<dbReference type="Gene3D" id="1.10.555.10">
    <property type="entry name" value="Rho GTPase activation protein"/>
    <property type="match status" value="1"/>
</dbReference>
<feature type="domain" description="Rho-GAP" evidence="3">
    <location>
        <begin position="153"/>
        <end position="352"/>
    </location>
</feature>
<dbReference type="OrthoDB" id="185175at2759"/>
<dbReference type="GO" id="GO:0005096">
    <property type="term" value="F:GTPase activator activity"/>
    <property type="evidence" value="ECO:0007669"/>
    <property type="project" value="UniProtKB-KW"/>
</dbReference>
<dbReference type="PANTHER" id="PTHR15228:SF25">
    <property type="entry name" value="F-BAR DOMAIN-CONTAINING PROTEIN"/>
    <property type="match status" value="1"/>
</dbReference>
<dbReference type="InParanoid" id="A0A1Y1Z1B1"/>
<feature type="compositionally biased region" description="Pro residues" evidence="2">
    <location>
        <begin position="376"/>
        <end position="388"/>
    </location>
</feature>
<feature type="compositionally biased region" description="Low complexity" evidence="2">
    <location>
        <begin position="16"/>
        <end position="42"/>
    </location>
</feature>
<name>A0A1Y1Z1B1_9FUNG</name>